<dbReference type="InterPro" id="IPR008778">
    <property type="entry name" value="Pirin_C_dom"/>
</dbReference>
<sequence>MLIRSLSTTPLWLPRFNVPRITAAHLRKFGSSDEGARVPWFMDEQTYPNETTATINSTQTECILPNNIPEHLIALHEHLSQSPLLGSAPRICKPSSLPSRNLNDMALAYSQPKGRRRRGVHDAGESVGEPDDMWSWYMIAQVKEGTEGRGAIESVIRSAQKELLNKYPNLPIPRKLSRRRTSDGWEVLDMGDSLLHVRPPYLRRGNPHVRFLFWTPATDIYRMAEDDLILVPAERDSDNTSRRAIKTINALETPEGSGATVWRTIGGPELENLDPFLMLDHFLADHDRAAFPDHPHRGQATITYMLQGSIQHEDSMGNLGTLCTGDVQWMIAGRGVKHAEMPIYQEGTDVPIGLQLWVNLPSQHKMTAPTYRDIKSDAIPTIVREHGNIEIRIISGTSCGISVTPPSVGGCWYLHLKFRKDHFSFDQELLLSGTLSIRSETFSPRTAVVLSSNPNESYVHLSAEEDGTEIVLFAAKPLNQPIARFGPFVMNTKEELQKAILDYRMEINGFENARRWKSSIGGRQ</sequence>
<organism evidence="5 6">
    <name type="scientific">Rhizoctonia solani</name>
    <dbReference type="NCBI Taxonomy" id="456999"/>
    <lineage>
        <taxon>Eukaryota</taxon>
        <taxon>Fungi</taxon>
        <taxon>Dikarya</taxon>
        <taxon>Basidiomycota</taxon>
        <taxon>Agaricomycotina</taxon>
        <taxon>Agaricomycetes</taxon>
        <taxon>Cantharellales</taxon>
        <taxon>Ceratobasidiaceae</taxon>
        <taxon>Rhizoctonia</taxon>
    </lineage>
</organism>
<accession>A0A8H7HBQ1</accession>
<feature type="domain" description="Pirin N-terminal" evidence="3">
    <location>
        <begin position="263"/>
        <end position="358"/>
    </location>
</feature>
<evidence type="ECO:0000313" key="6">
    <source>
        <dbReference type="Proteomes" id="UP000650582"/>
    </source>
</evidence>
<name>A0A8H7HBQ1_9AGAM</name>
<dbReference type="AlphaFoldDB" id="A0A8H7HBQ1"/>
<dbReference type="SUPFAM" id="SSF51182">
    <property type="entry name" value="RmlC-like cupins"/>
    <property type="match status" value="1"/>
</dbReference>
<feature type="domain" description="Pirin C-terminal" evidence="4">
    <location>
        <begin position="430"/>
        <end position="505"/>
    </location>
</feature>
<dbReference type="InterPro" id="IPR014710">
    <property type="entry name" value="RmlC-like_jellyroll"/>
</dbReference>
<dbReference type="CDD" id="cd02909">
    <property type="entry name" value="cupin_pirin_N"/>
    <property type="match status" value="1"/>
</dbReference>
<evidence type="ECO:0000256" key="1">
    <source>
        <dbReference type="ARBA" id="ARBA00008416"/>
    </source>
</evidence>
<dbReference type="EMBL" id="JACYCC010000035">
    <property type="protein sequence ID" value="KAF8682906.1"/>
    <property type="molecule type" value="Genomic_DNA"/>
</dbReference>
<comment type="similarity">
    <text evidence="1 2">Belongs to the pirin family.</text>
</comment>
<dbReference type="InterPro" id="IPR012093">
    <property type="entry name" value="Pirin"/>
</dbReference>
<protein>
    <submittedName>
        <fullName evidence="5">Pirin family</fullName>
    </submittedName>
</protein>
<evidence type="ECO:0000259" key="4">
    <source>
        <dbReference type="Pfam" id="PF05726"/>
    </source>
</evidence>
<evidence type="ECO:0000259" key="3">
    <source>
        <dbReference type="Pfam" id="PF02678"/>
    </source>
</evidence>
<dbReference type="InterPro" id="IPR011051">
    <property type="entry name" value="RmlC_Cupin_sf"/>
</dbReference>
<dbReference type="PANTHER" id="PTHR13903:SF8">
    <property type="entry name" value="PIRIN"/>
    <property type="match status" value="1"/>
</dbReference>
<evidence type="ECO:0000256" key="2">
    <source>
        <dbReference type="RuleBase" id="RU003457"/>
    </source>
</evidence>
<gene>
    <name evidence="5" type="ORF">RHS04_02431</name>
</gene>
<dbReference type="Gene3D" id="2.60.120.10">
    <property type="entry name" value="Jelly Rolls"/>
    <property type="match status" value="2"/>
</dbReference>
<reference evidence="5" key="1">
    <citation type="submission" date="2020-09" db="EMBL/GenBank/DDBJ databases">
        <title>Comparative genome analyses of four rice-infecting Rhizoctonia solani isolates reveal extensive enrichment of homogalacturonan modification genes.</title>
        <authorList>
            <person name="Lee D.-Y."/>
            <person name="Jeon J."/>
            <person name="Kim K.-T."/>
            <person name="Cheong K."/>
            <person name="Song H."/>
            <person name="Choi G."/>
            <person name="Ko J."/>
            <person name="Opiyo S.O."/>
            <person name="Zuo S."/>
            <person name="Madhav S."/>
            <person name="Lee Y.-H."/>
            <person name="Wang G.-L."/>
        </authorList>
    </citation>
    <scope>NUCLEOTIDE SEQUENCE</scope>
    <source>
        <strain evidence="5">AG1-IA YN-7</strain>
    </source>
</reference>
<dbReference type="InterPro" id="IPR003829">
    <property type="entry name" value="Pirin_N_dom"/>
</dbReference>
<evidence type="ECO:0000313" key="5">
    <source>
        <dbReference type="EMBL" id="KAF8682906.1"/>
    </source>
</evidence>
<comment type="caution">
    <text evidence="5">The sequence shown here is derived from an EMBL/GenBank/DDBJ whole genome shotgun (WGS) entry which is preliminary data.</text>
</comment>
<dbReference type="Pfam" id="PF05726">
    <property type="entry name" value="Pirin_C"/>
    <property type="match status" value="1"/>
</dbReference>
<dbReference type="Pfam" id="PF02678">
    <property type="entry name" value="Pirin"/>
    <property type="match status" value="1"/>
</dbReference>
<dbReference type="PANTHER" id="PTHR13903">
    <property type="entry name" value="PIRIN-RELATED"/>
    <property type="match status" value="1"/>
</dbReference>
<dbReference type="Proteomes" id="UP000650582">
    <property type="component" value="Unassembled WGS sequence"/>
</dbReference>
<proteinExistence type="inferred from homology"/>